<evidence type="ECO:0000313" key="1">
    <source>
        <dbReference type="EMBL" id="RYO88971.1"/>
    </source>
</evidence>
<name>A0ABY0HBP8_9PEZI</name>
<evidence type="ECO:0000313" key="2">
    <source>
        <dbReference type="Proteomes" id="UP000294003"/>
    </source>
</evidence>
<protein>
    <submittedName>
        <fullName evidence="1">Uncharacterized protein</fullName>
    </submittedName>
</protein>
<comment type="caution">
    <text evidence="1">The sequence shown here is derived from an EMBL/GenBank/DDBJ whole genome shotgun (WGS) entry which is preliminary data.</text>
</comment>
<gene>
    <name evidence="1" type="ORF">DL762_003467</name>
</gene>
<reference evidence="1 2" key="1">
    <citation type="submission" date="2018-06" db="EMBL/GenBank/DDBJ databases">
        <title>Complete Genomes of Monosporascus.</title>
        <authorList>
            <person name="Robinson A.J."/>
            <person name="Natvig D.O."/>
        </authorList>
    </citation>
    <scope>NUCLEOTIDE SEQUENCE [LARGE SCALE GENOMIC DNA]</scope>
    <source>
        <strain evidence="1 2">CBS 609.92</strain>
    </source>
</reference>
<proteinExistence type="predicted"/>
<dbReference type="EMBL" id="QJNS01000079">
    <property type="protein sequence ID" value="RYO88971.1"/>
    <property type="molecule type" value="Genomic_DNA"/>
</dbReference>
<dbReference type="Proteomes" id="UP000294003">
    <property type="component" value="Unassembled WGS sequence"/>
</dbReference>
<sequence length="105" mass="11583">MDSQIIFNSREILNSLSLSLEQTSWSRVEVEYIAIKDMSNAITISQPDVLKQGKSPDSAADYPRDTTDQFAVATVITEDFLRAQKRSATATNIIIASSASVLWLS</sequence>
<organism evidence="1 2">
    <name type="scientific">Monosporascus cannonballus</name>
    <dbReference type="NCBI Taxonomy" id="155416"/>
    <lineage>
        <taxon>Eukaryota</taxon>
        <taxon>Fungi</taxon>
        <taxon>Dikarya</taxon>
        <taxon>Ascomycota</taxon>
        <taxon>Pezizomycotina</taxon>
        <taxon>Sordariomycetes</taxon>
        <taxon>Xylariomycetidae</taxon>
        <taxon>Xylariales</taxon>
        <taxon>Xylariales incertae sedis</taxon>
        <taxon>Monosporascus</taxon>
    </lineage>
</organism>
<keyword evidence="2" id="KW-1185">Reference proteome</keyword>
<accession>A0ABY0HBP8</accession>